<proteinExistence type="inferred from homology"/>
<dbReference type="PANTHER" id="PTHR30203">
    <property type="entry name" value="OUTER MEMBRANE CATION EFFLUX PROTEIN"/>
    <property type="match status" value="1"/>
</dbReference>
<evidence type="ECO:0000313" key="3">
    <source>
        <dbReference type="EMBL" id="MCW7754048.1"/>
    </source>
</evidence>
<protein>
    <submittedName>
        <fullName evidence="3">TolC family protein</fullName>
    </submittedName>
</protein>
<evidence type="ECO:0000256" key="2">
    <source>
        <dbReference type="SAM" id="MobiDB-lite"/>
    </source>
</evidence>
<name>A0ABT3N9A4_9BACT</name>
<dbReference type="InterPro" id="IPR003423">
    <property type="entry name" value="OMP_efflux"/>
</dbReference>
<dbReference type="EMBL" id="JAPFPW010000008">
    <property type="protein sequence ID" value="MCW7754048.1"/>
    <property type="molecule type" value="Genomic_DNA"/>
</dbReference>
<keyword evidence="4" id="KW-1185">Reference proteome</keyword>
<comment type="similarity">
    <text evidence="1">Belongs to the outer membrane factor (OMF) (TC 1.B.17) family.</text>
</comment>
<dbReference type="InterPro" id="IPR010131">
    <property type="entry name" value="MdtP/NodT-like"/>
</dbReference>
<dbReference type="PANTHER" id="PTHR30203:SF33">
    <property type="entry name" value="BLR4455 PROTEIN"/>
    <property type="match status" value="1"/>
</dbReference>
<evidence type="ECO:0000256" key="1">
    <source>
        <dbReference type="ARBA" id="ARBA00007613"/>
    </source>
</evidence>
<reference evidence="3 4" key="1">
    <citation type="submission" date="2022-11" db="EMBL/GenBank/DDBJ databases">
        <title>Desulfobotulus tamanensis H1 sp. nov. - anaerobic, alkaliphilic, sulphate reducing bacterium isolated from terrestrial mud volcano.</title>
        <authorList>
            <person name="Frolova A."/>
            <person name="Merkel A.Y."/>
            <person name="Slobodkin A.I."/>
        </authorList>
    </citation>
    <scope>NUCLEOTIDE SEQUENCE [LARGE SCALE GENOMIC DNA]</scope>
    <source>
        <strain evidence="3 4">H1</strain>
    </source>
</reference>
<dbReference type="RefSeq" id="WP_265424931.1">
    <property type="nucleotide sequence ID" value="NZ_JAPFPW010000008.1"/>
</dbReference>
<gene>
    <name evidence="3" type="ORF">OOT00_08620</name>
</gene>
<dbReference type="Pfam" id="PF02321">
    <property type="entry name" value="OEP"/>
    <property type="match status" value="1"/>
</dbReference>
<sequence length="155" mass="16877">MTGGAVSGQGRGIGRAPGRGPFRISGSGHGRGAGFDAGRRKNQVAAAESRLREQVESYRKSILTALKEVEDGLNRADFSGRQMSLQQAIEEKAARSFVLVELRYREGADDLLTLLDAQRSLFQAKDQMVLLRLASLDAALDLYRVLGGGWERQSI</sequence>
<feature type="compositionally biased region" description="Gly residues" evidence="2">
    <location>
        <begin position="1"/>
        <end position="17"/>
    </location>
</feature>
<evidence type="ECO:0000313" key="4">
    <source>
        <dbReference type="Proteomes" id="UP001209681"/>
    </source>
</evidence>
<dbReference type="Gene3D" id="1.20.1600.10">
    <property type="entry name" value="Outer membrane efflux proteins (OEP)"/>
    <property type="match status" value="1"/>
</dbReference>
<feature type="region of interest" description="Disordered" evidence="2">
    <location>
        <begin position="1"/>
        <end position="39"/>
    </location>
</feature>
<accession>A0ABT3N9A4</accession>
<dbReference type="SUPFAM" id="SSF56954">
    <property type="entry name" value="Outer membrane efflux proteins (OEP)"/>
    <property type="match status" value="1"/>
</dbReference>
<comment type="caution">
    <text evidence="3">The sequence shown here is derived from an EMBL/GenBank/DDBJ whole genome shotgun (WGS) entry which is preliminary data.</text>
</comment>
<dbReference type="Proteomes" id="UP001209681">
    <property type="component" value="Unassembled WGS sequence"/>
</dbReference>
<organism evidence="3 4">
    <name type="scientific">Desulfobotulus pelophilus</name>
    <dbReference type="NCBI Taxonomy" id="2823377"/>
    <lineage>
        <taxon>Bacteria</taxon>
        <taxon>Pseudomonadati</taxon>
        <taxon>Thermodesulfobacteriota</taxon>
        <taxon>Desulfobacteria</taxon>
        <taxon>Desulfobacterales</taxon>
        <taxon>Desulfobacteraceae</taxon>
        <taxon>Desulfobotulus</taxon>
    </lineage>
</organism>